<evidence type="ECO:0000313" key="2">
    <source>
        <dbReference type="EMBL" id="PNR53414.1"/>
    </source>
</evidence>
<evidence type="ECO:0000313" key="4">
    <source>
        <dbReference type="Proteomes" id="UP000006727"/>
    </source>
</evidence>
<proteinExistence type="predicted"/>
<name>A0A2K1KI03_PHYPA</name>
<keyword evidence="4" id="KW-1185">Reference proteome</keyword>
<reference evidence="2 4" key="2">
    <citation type="journal article" date="2018" name="Plant J.">
        <title>The Physcomitrella patens chromosome-scale assembly reveals moss genome structure and evolution.</title>
        <authorList>
            <person name="Lang D."/>
            <person name="Ullrich K.K."/>
            <person name="Murat F."/>
            <person name="Fuchs J."/>
            <person name="Jenkins J."/>
            <person name="Haas F.B."/>
            <person name="Piednoel M."/>
            <person name="Gundlach H."/>
            <person name="Van Bel M."/>
            <person name="Meyberg R."/>
            <person name="Vives C."/>
            <person name="Morata J."/>
            <person name="Symeonidi A."/>
            <person name="Hiss M."/>
            <person name="Muchero W."/>
            <person name="Kamisugi Y."/>
            <person name="Saleh O."/>
            <person name="Blanc G."/>
            <person name="Decker E.L."/>
            <person name="van Gessel N."/>
            <person name="Grimwood J."/>
            <person name="Hayes R.D."/>
            <person name="Graham S.W."/>
            <person name="Gunter L.E."/>
            <person name="McDaniel S.F."/>
            <person name="Hoernstein S.N.W."/>
            <person name="Larsson A."/>
            <person name="Li F.W."/>
            <person name="Perroud P.F."/>
            <person name="Phillips J."/>
            <person name="Ranjan P."/>
            <person name="Rokshar D.S."/>
            <person name="Rothfels C.J."/>
            <person name="Schneider L."/>
            <person name="Shu S."/>
            <person name="Stevenson D.W."/>
            <person name="Thummler F."/>
            <person name="Tillich M."/>
            <person name="Villarreal Aguilar J.C."/>
            <person name="Widiez T."/>
            <person name="Wong G.K."/>
            <person name="Wymore A."/>
            <person name="Zhang Y."/>
            <person name="Zimmer A.D."/>
            <person name="Quatrano R.S."/>
            <person name="Mayer K.F.X."/>
            <person name="Goodstein D."/>
            <person name="Casacuberta J.M."/>
            <person name="Vandepoele K."/>
            <person name="Reski R."/>
            <person name="Cuming A.C."/>
            <person name="Tuskan G.A."/>
            <person name="Maumus F."/>
            <person name="Salse J."/>
            <person name="Schmutz J."/>
            <person name="Rensing S.A."/>
        </authorList>
    </citation>
    <scope>NUCLEOTIDE SEQUENCE [LARGE SCALE GENOMIC DNA]</scope>
    <source>
        <strain evidence="3 4">cv. Gransden 2004</strain>
    </source>
</reference>
<dbReference type="EnsemblPlants" id="Pp3c5_1500V3.1">
    <property type="protein sequence ID" value="Pp3c5_1500V3.1"/>
    <property type="gene ID" value="Pp3c5_1500"/>
</dbReference>
<dbReference type="Proteomes" id="UP000006727">
    <property type="component" value="Chromosome 5"/>
</dbReference>
<evidence type="ECO:0000313" key="3">
    <source>
        <dbReference type="EnsemblPlants" id="Pp3c5_1500V3.1"/>
    </source>
</evidence>
<protein>
    <submittedName>
        <fullName evidence="2 3">Uncharacterized protein</fullName>
    </submittedName>
</protein>
<reference evidence="3" key="3">
    <citation type="submission" date="2020-12" db="UniProtKB">
        <authorList>
            <consortium name="EnsemblPlants"/>
        </authorList>
    </citation>
    <scope>IDENTIFICATION</scope>
</reference>
<dbReference type="InParanoid" id="A0A2K1KI03"/>
<evidence type="ECO:0000256" key="1">
    <source>
        <dbReference type="SAM" id="MobiDB-lite"/>
    </source>
</evidence>
<accession>A0A2K1KI03</accession>
<dbReference type="EMBL" id="ABEU02000005">
    <property type="protein sequence ID" value="PNR53414.1"/>
    <property type="molecule type" value="Genomic_DNA"/>
</dbReference>
<gene>
    <name evidence="2" type="ORF">PHYPA_007089</name>
</gene>
<dbReference type="Gramene" id="Pp3c5_1500V3.1">
    <property type="protein sequence ID" value="Pp3c5_1500V3.1"/>
    <property type="gene ID" value="Pp3c5_1500"/>
</dbReference>
<feature type="region of interest" description="Disordered" evidence="1">
    <location>
        <begin position="105"/>
        <end position="128"/>
    </location>
</feature>
<dbReference type="AlphaFoldDB" id="A0A2K1KI03"/>
<reference evidence="2 4" key="1">
    <citation type="journal article" date="2008" name="Science">
        <title>The Physcomitrella genome reveals evolutionary insights into the conquest of land by plants.</title>
        <authorList>
            <person name="Rensing S."/>
            <person name="Lang D."/>
            <person name="Zimmer A."/>
            <person name="Terry A."/>
            <person name="Salamov A."/>
            <person name="Shapiro H."/>
            <person name="Nishiyama T."/>
            <person name="Perroud P.-F."/>
            <person name="Lindquist E."/>
            <person name="Kamisugi Y."/>
            <person name="Tanahashi T."/>
            <person name="Sakakibara K."/>
            <person name="Fujita T."/>
            <person name="Oishi K."/>
            <person name="Shin-I T."/>
            <person name="Kuroki Y."/>
            <person name="Toyoda A."/>
            <person name="Suzuki Y."/>
            <person name="Hashimoto A."/>
            <person name="Yamaguchi K."/>
            <person name="Sugano A."/>
            <person name="Kohara Y."/>
            <person name="Fujiyama A."/>
            <person name="Anterola A."/>
            <person name="Aoki S."/>
            <person name="Ashton N."/>
            <person name="Barbazuk W.B."/>
            <person name="Barker E."/>
            <person name="Bennetzen J."/>
            <person name="Bezanilla M."/>
            <person name="Blankenship R."/>
            <person name="Cho S.H."/>
            <person name="Dutcher S."/>
            <person name="Estelle M."/>
            <person name="Fawcett J.A."/>
            <person name="Gundlach H."/>
            <person name="Hanada K."/>
            <person name="Heyl A."/>
            <person name="Hicks K.A."/>
            <person name="Hugh J."/>
            <person name="Lohr M."/>
            <person name="Mayer K."/>
            <person name="Melkozernov A."/>
            <person name="Murata T."/>
            <person name="Nelson D."/>
            <person name="Pils B."/>
            <person name="Prigge M."/>
            <person name="Reiss B."/>
            <person name="Renner T."/>
            <person name="Rombauts S."/>
            <person name="Rushton P."/>
            <person name="Sanderfoot A."/>
            <person name="Schween G."/>
            <person name="Shiu S.-H."/>
            <person name="Stueber K."/>
            <person name="Theodoulou F.L."/>
            <person name="Tu H."/>
            <person name="Van de Peer Y."/>
            <person name="Verrier P.J."/>
            <person name="Waters E."/>
            <person name="Wood A."/>
            <person name="Yang L."/>
            <person name="Cove D."/>
            <person name="Cuming A."/>
            <person name="Hasebe M."/>
            <person name="Lucas S."/>
            <person name="Mishler D.B."/>
            <person name="Reski R."/>
            <person name="Grigoriev I."/>
            <person name="Quatrano R.S."/>
            <person name="Boore J.L."/>
        </authorList>
    </citation>
    <scope>NUCLEOTIDE SEQUENCE [LARGE SCALE GENOMIC DNA]</scope>
    <source>
        <strain evidence="3 4">cv. Gransden 2004</strain>
    </source>
</reference>
<sequence length="128" mass="15168">MIQEHLHSLISKQHTRAWRRRRRRSESQVLRPRTNLLLLDLPNSYQLRKPHWVSMPDCSHISHDLWHKVLFFCKTIKFSCITFGAPNVYIWGECSTANTSIAKDKHYKQPSLADHAKHTSHQHQQSYS</sequence>
<organism evidence="2">
    <name type="scientific">Physcomitrium patens</name>
    <name type="common">Spreading-leaved earth moss</name>
    <name type="synonym">Physcomitrella patens</name>
    <dbReference type="NCBI Taxonomy" id="3218"/>
    <lineage>
        <taxon>Eukaryota</taxon>
        <taxon>Viridiplantae</taxon>
        <taxon>Streptophyta</taxon>
        <taxon>Embryophyta</taxon>
        <taxon>Bryophyta</taxon>
        <taxon>Bryophytina</taxon>
        <taxon>Bryopsida</taxon>
        <taxon>Funariidae</taxon>
        <taxon>Funariales</taxon>
        <taxon>Funariaceae</taxon>
        <taxon>Physcomitrium</taxon>
    </lineage>
</organism>